<accession>A0ABW5I1C5</accession>
<dbReference type="PANTHER" id="PTHR39335:SF1">
    <property type="entry name" value="BLL4220 PROTEIN"/>
    <property type="match status" value="1"/>
</dbReference>
<feature type="compositionally biased region" description="Gly residues" evidence="1">
    <location>
        <begin position="166"/>
        <end position="178"/>
    </location>
</feature>
<evidence type="ECO:0000256" key="2">
    <source>
        <dbReference type="SAM" id="SignalP"/>
    </source>
</evidence>
<keyword evidence="2" id="KW-0732">Signal</keyword>
<keyword evidence="4" id="KW-1185">Reference proteome</keyword>
<reference evidence="4" key="1">
    <citation type="journal article" date="2019" name="Int. J. Syst. Evol. Microbiol.">
        <title>The Global Catalogue of Microorganisms (GCM) 10K type strain sequencing project: providing services to taxonomists for standard genome sequencing and annotation.</title>
        <authorList>
            <consortium name="The Broad Institute Genomics Platform"/>
            <consortium name="The Broad Institute Genome Sequencing Center for Infectious Disease"/>
            <person name="Wu L."/>
            <person name="Ma J."/>
        </authorList>
    </citation>
    <scope>NUCLEOTIDE SEQUENCE [LARGE SCALE GENOMIC DNA]</scope>
    <source>
        <strain evidence="4">CGMCC 4.7638</strain>
    </source>
</reference>
<feature type="signal peptide" evidence="2">
    <location>
        <begin position="1"/>
        <end position="25"/>
    </location>
</feature>
<dbReference type="PROSITE" id="PS51257">
    <property type="entry name" value="PROKAR_LIPOPROTEIN"/>
    <property type="match status" value="1"/>
</dbReference>
<evidence type="ECO:0000256" key="1">
    <source>
        <dbReference type="SAM" id="MobiDB-lite"/>
    </source>
</evidence>
<dbReference type="EMBL" id="JBHUKQ010000011">
    <property type="protein sequence ID" value="MFD2482332.1"/>
    <property type="molecule type" value="Genomic_DNA"/>
</dbReference>
<evidence type="ECO:0000313" key="3">
    <source>
        <dbReference type="EMBL" id="MFD2482332.1"/>
    </source>
</evidence>
<proteinExistence type="predicted"/>
<dbReference type="Proteomes" id="UP001597542">
    <property type="component" value="Unassembled WGS sequence"/>
</dbReference>
<organism evidence="3 4">
    <name type="scientific">Amycolatopsis albidoflavus</name>
    <dbReference type="NCBI Taxonomy" id="102226"/>
    <lineage>
        <taxon>Bacteria</taxon>
        <taxon>Bacillati</taxon>
        <taxon>Actinomycetota</taxon>
        <taxon>Actinomycetes</taxon>
        <taxon>Pseudonocardiales</taxon>
        <taxon>Pseudonocardiaceae</taxon>
        <taxon>Amycolatopsis</taxon>
    </lineage>
</organism>
<dbReference type="RefSeq" id="WP_344264594.1">
    <property type="nucleotide sequence ID" value="NZ_BAAAHV010000002.1"/>
</dbReference>
<comment type="caution">
    <text evidence="3">The sequence shown here is derived from an EMBL/GenBank/DDBJ whole genome shotgun (WGS) entry which is preliminary data.</text>
</comment>
<dbReference type="PANTHER" id="PTHR39335">
    <property type="entry name" value="BLL4220 PROTEIN"/>
    <property type="match status" value="1"/>
</dbReference>
<gene>
    <name evidence="3" type="ORF">ACFSUT_18730</name>
</gene>
<evidence type="ECO:0008006" key="5">
    <source>
        <dbReference type="Google" id="ProtNLM"/>
    </source>
</evidence>
<dbReference type="Pfam" id="PF03640">
    <property type="entry name" value="Lipoprotein_15"/>
    <property type="match status" value="2"/>
</dbReference>
<feature type="region of interest" description="Disordered" evidence="1">
    <location>
        <begin position="152"/>
        <end position="178"/>
    </location>
</feature>
<feature type="compositionally biased region" description="Low complexity" evidence="1">
    <location>
        <begin position="152"/>
        <end position="165"/>
    </location>
</feature>
<protein>
    <recommendedName>
        <fullName evidence="5">Lipoprotein</fullName>
    </recommendedName>
</protein>
<sequence>MKVKIRATPRTFGLLAALAGAGLFAAACGGGTSGTGGSTAAPPAAPTHLTDSKGDTIYVFAADHDGQSACTASCASYWPPVAAGTQLTGPAQGSIGSITRQDGSKQETLGGHPLYRYLGDHSAGQTNGQGLNLSGGLWWMVAPDGTAITNAAAPAAPSTAPSSTGGYSGGGYTGGGYG</sequence>
<dbReference type="InterPro" id="IPR005297">
    <property type="entry name" value="Lipoprotein_repeat"/>
</dbReference>
<feature type="chain" id="PRO_5047109223" description="Lipoprotein" evidence="2">
    <location>
        <begin position="26"/>
        <end position="178"/>
    </location>
</feature>
<evidence type="ECO:0000313" key="4">
    <source>
        <dbReference type="Proteomes" id="UP001597542"/>
    </source>
</evidence>
<name>A0ABW5I1C5_9PSEU</name>